<feature type="region of interest" description="Disordered" evidence="1">
    <location>
        <begin position="1"/>
        <end position="106"/>
    </location>
</feature>
<reference evidence="3 4" key="1">
    <citation type="submission" date="2018-05" db="EMBL/GenBank/DDBJ databases">
        <title>Complete Genome Sequence of Methylobacterium sp. 17Sr1-43.</title>
        <authorList>
            <person name="Srinivasan S."/>
        </authorList>
    </citation>
    <scope>NUCLEOTIDE SEQUENCE [LARGE SCALE GENOMIC DNA]</scope>
    <source>
        <strain evidence="3 4">17Sr1-43</strain>
    </source>
</reference>
<feature type="compositionally biased region" description="Basic residues" evidence="1">
    <location>
        <begin position="118"/>
        <end position="127"/>
    </location>
</feature>
<feature type="domain" description="TniQ" evidence="2">
    <location>
        <begin position="174"/>
        <end position="310"/>
    </location>
</feature>
<proteinExistence type="predicted"/>
<protein>
    <recommendedName>
        <fullName evidence="2">TniQ domain-containing protein</fullName>
    </recommendedName>
</protein>
<dbReference type="Proteomes" id="UP000246058">
    <property type="component" value="Chromosome"/>
</dbReference>
<keyword evidence="4" id="KW-1185">Reference proteome</keyword>
<dbReference type="AlphaFoldDB" id="A0A2U8W029"/>
<dbReference type="OrthoDB" id="7595282at2"/>
<dbReference type="KEGG" id="meti:DK427_04220"/>
<dbReference type="Pfam" id="PF06527">
    <property type="entry name" value="TniQ"/>
    <property type="match status" value="1"/>
</dbReference>
<dbReference type="EMBL" id="CP029551">
    <property type="protein sequence ID" value="AWN38840.1"/>
    <property type="molecule type" value="Genomic_DNA"/>
</dbReference>
<dbReference type="InterPro" id="IPR009492">
    <property type="entry name" value="TniQ"/>
</dbReference>
<accession>A0A2U8W029</accession>
<evidence type="ECO:0000259" key="2">
    <source>
        <dbReference type="Pfam" id="PF06527"/>
    </source>
</evidence>
<feature type="compositionally biased region" description="Basic and acidic residues" evidence="1">
    <location>
        <begin position="128"/>
        <end position="151"/>
    </location>
</feature>
<evidence type="ECO:0000313" key="3">
    <source>
        <dbReference type="EMBL" id="AWN38840.1"/>
    </source>
</evidence>
<feature type="compositionally biased region" description="Basic and acidic residues" evidence="1">
    <location>
        <begin position="44"/>
        <end position="53"/>
    </location>
</feature>
<sequence>MADRRDRLRPARSGRLPRGGGGRQATRADRELRRPGSGTRRRGHPGDGQDPRFRRGCGLLGHGREAARTPPAACRPLSDGHFDRADPGSDRSGAQGRDRRSPPRAFRVRLLQAHRLRRRRESVHRRRLAEDRLLPRPTEERCPDHGQDPGRAHQGSPQPHEGKAVTAFLSPVLPLGRDETPTSYVSRHASFHRAPSMREFCRELGMDIQAVAHGDAETLERLARLTGASLENLEANCFRAISDGANRLERSYRGERLRITCLHRNAIRVCPHCLADDHRASPELGEHAAYGRSTWNLSAIRTCPIHRAELARIDHKSLKAGNRYARHDFHHLVTNRHGGDPKAVAPGGSAEPSGLERYLLTRLENGASGELWLDTLPYYAAVKACRIFGCVARFGPAQILRQLSEDDWHTAGSAGYDVLREGPTGIHRFLEKLQASHGHSRSTNRYSAYGSVYRWLVFEVKDPTYACIREIFRDHFTQTLGFGLGRGVFGEPVSERSVLSIRAASLAYDLEPRRLRRILAFRGLIASDHESRPDDRVTFDALAAKTLLQDIQTSLSLGAVADHIGAGRRDVTVLERAGHLVAICRGGQRDAPLGMYVFRKADVDAFLERLYAPAANPRPASARVVSLHEAQLRLRCGKPAIVGLILSGRLGWVGSATERRTYASLLVDFEEVERLLRGRFDDVTPVGHAARELGVAIEHVRRLADLGHLRLQTRRHPVNGRHTTTVGNDTLQAFDETYVSLRNLCRLRNTPAPALEKRLKAAGCEPALLIGEGAAAIYRANTVKSVLAKQRRRYREAHTAIEG</sequence>
<evidence type="ECO:0000256" key="1">
    <source>
        <dbReference type="SAM" id="MobiDB-lite"/>
    </source>
</evidence>
<feature type="compositionally biased region" description="Basic and acidic residues" evidence="1">
    <location>
        <begin position="78"/>
        <end position="89"/>
    </location>
</feature>
<organism evidence="3 4">
    <name type="scientific">Methylobacterium radiodurans</name>
    <dbReference type="NCBI Taxonomy" id="2202828"/>
    <lineage>
        <taxon>Bacteria</taxon>
        <taxon>Pseudomonadati</taxon>
        <taxon>Pseudomonadota</taxon>
        <taxon>Alphaproteobacteria</taxon>
        <taxon>Hyphomicrobiales</taxon>
        <taxon>Methylobacteriaceae</taxon>
        <taxon>Methylobacterium</taxon>
    </lineage>
</organism>
<name>A0A2U8W029_9HYPH</name>
<gene>
    <name evidence="3" type="ORF">DK427_04220</name>
</gene>
<feature type="region of interest" description="Disordered" evidence="1">
    <location>
        <begin position="118"/>
        <end position="162"/>
    </location>
</feature>
<evidence type="ECO:0000313" key="4">
    <source>
        <dbReference type="Proteomes" id="UP000246058"/>
    </source>
</evidence>